<proteinExistence type="predicted"/>
<comment type="caution">
    <text evidence="1">The sequence shown here is derived from an EMBL/GenBank/DDBJ whole genome shotgun (WGS) entry which is preliminary data.</text>
</comment>
<keyword evidence="2" id="KW-1185">Reference proteome</keyword>
<protein>
    <submittedName>
        <fullName evidence="1">Uncharacterized protein</fullName>
    </submittedName>
</protein>
<sequence>MTGLETRVAAYSDLELVDYQISQEAFCFSIGFCVQFACNEVCAEACWPVNPNATGSCEGSDCCCSC</sequence>
<dbReference type="Proteomes" id="UP001332243">
    <property type="component" value="Unassembled WGS sequence"/>
</dbReference>
<reference evidence="1 2" key="1">
    <citation type="submission" date="2024-01" db="EMBL/GenBank/DDBJ databases">
        <title>Genome insights into Plantactinospora sonchi sp. nov.</title>
        <authorList>
            <person name="Wang L."/>
        </authorList>
    </citation>
    <scope>NUCLEOTIDE SEQUENCE [LARGE SCALE GENOMIC DNA]</scope>
    <source>
        <strain evidence="1 2">NEAU-QY2</strain>
    </source>
</reference>
<organism evidence="1 2">
    <name type="scientific">Plantactinospora sonchi</name>
    <dbReference type="NCBI Taxonomy" id="1544735"/>
    <lineage>
        <taxon>Bacteria</taxon>
        <taxon>Bacillati</taxon>
        <taxon>Actinomycetota</taxon>
        <taxon>Actinomycetes</taxon>
        <taxon>Micromonosporales</taxon>
        <taxon>Micromonosporaceae</taxon>
        <taxon>Plantactinospora</taxon>
    </lineage>
</organism>
<dbReference type="EMBL" id="JAZGQK010000024">
    <property type="protein sequence ID" value="MEE6261919.1"/>
    <property type="molecule type" value="Genomic_DNA"/>
</dbReference>
<accession>A0ABU7RZH8</accession>
<evidence type="ECO:0000313" key="1">
    <source>
        <dbReference type="EMBL" id="MEE6261919.1"/>
    </source>
</evidence>
<evidence type="ECO:0000313" key="2">
    <source>
        <dbReference type="Proteomes" id="UP001332243"/>
    </source>
</evidence>
<dbReference type="RefSeq" id="WP_331217006.1">
    <property type="nucleotide sequence ID" value="NZ_JAZGQK010000024.1"/>
</dbReference>
<name>A0ABU7RZH8_9ACTN</name>
<gene>
    <name evidence="1" type="ORF">V1633_25875</name>
</gene>